<name>A0A9D4KF62_DREPO</name>
<dbReference type="EMBL" id="JAIWYP010000004">
    <property type="protein sequence ID" value="KAH3838762.1"/>
    <property type="molecule type" value="Genomic_DNA"/>
</dbReference>
<protein>
    <submittedName>
        <fullName evidence="1">Uncharacterized protein</fullName>
    </submittedName>
</protein>
<evidence type="ECO:0000313" key="2">
    <source>
        <dbReference type="Proteomes" id="UP000828390"/>
    </source>
</evidence>
<keyword evidence="2" id="KW-1185">Reference proteome</keyword>
<evidence type="ECO:0000313" key="1">
    <source>
        <dbReference type="EMBL" id="KAH3838762.1"/>
    </source>
</evidence>
<reference evidence="1" key="1">
    <citation type="journal article" date="2019" name="bioRxiv">
        <title>The Genome of the Zebra Mussel, Dreissena polymorpha: A Resource for Invasive Species Research.</title>
        <authorList>
            <person name="McCartney M.A."/>
            <person name="Auch B."/>
            <person name="Kono T."/>
            <person name="Mallez S."/>
            <person name="Zhang Y."/>
            <person name="Obille A."/>
            <person name="Becker A."/>
            <person name="Abrahante J.E."/>
            <person name="Garbe J."/>
            <person name="Badalamenti J.P."/>
            <person name="Herman A."/>
            <person name="Mangelson H."/>
            <person name="Liachko I."/>
            <person name="Sullivan S."/>
            <person name="Sone E.D."/>
            <person name="Koren S."/>
            <person name="Silverstein K.A.T."/>
            <person name="Beckman K.B."/>
            <person name="Gohl D.M."/>
        </authorList>
    </citation>
    <scope>NUCLEOTIDE SEQUENCE</scope>
    <source>
        <strain evidence="1">Duluth1</strain>
        <tissue evidence="1">Whole animal</tissue>
    </source>
</reference>
<sequence>MRHTYPQQEMFPQPQTAIHPHMAMYPQPAVSPLVPGRYVENITSFSNLSQRLRPNMWRRGQTVPVSITRRLDEVPVHRTVSVQNSGPPMNVDPAFGLYPTAFSGFPGMSNGYSRQISTRGQTPIFDMNSVLGKSNRAIPSGFPDMTGFSRRISTRGETPISDMNSVLANWGPV</sequence>
<gene>
    <name evidence="1" type="ORF">DPMN_112177</name>
</gene>
<dbReference type="Proteomes" id="UP000828390">
    <property type="component" value="Unassembled WGS sequence"/>
</dbReference>
<accession>A0A9D4KF62</accession>
<reference evidence="1" key="2">
    <citation type="submission" date="2020-11" db="EMBL/GenBank/DDBJ databases">
        <authorList>
            <person name="McCartney M.A."/>
            <person name="Auch B."/>
            <person name="Kono T."/>
            <person name="Mallez S."/>
            <person name="Becker A."/>
            <person name="Gohl D.M."/>
            <person name="Silverstein K.A.T."/>
            <person name="Koren S."/>
            <person name="Bechman K.B."/>
            <person name="Herman A."/>
            <person name="Abrahante J.E."/>
            <person name="Garbe J."/>
        </authorList>
    </citation>
    <scope>NUCLEOTIDE SEQUENCE</scope>
    <source>
        <strain evidence="1">Duluth1</strain>
        <tissue evidence="1">Whole animal</tissue>
    </source>
</reference>
<organism evidence="1 2">
    <name type="scientific">Dreissena polymorpha</name>
    <name type="common">Zebra mussel</name>
    <name type="synonym">Mytilus polymorpha</name>
    <dbReference type="NCBI Taxonomy" id="45954"/>
    <lineage>
        <taxon>Eukaryota</taxon>
        <taxon>Metazoa</taxon>
        <taxon>Spiralia</taxon>
        <taxon>Lophotrochozoa</taxon>
        <taxon>Mollusca</taxon>
        <taxon>Bivalvia</taxon>
        <taxon>Autobranchia</taxon>
        <taxon>Heteroconchia</taxon>
        <taxon>Euheterodonta</taxon>
        <taxon>Imparidentia</taxon>
        <taxon>Neoheterodontei</taxon>
        <taxon>Myida</taxon>
        <taxon>Dreissenoidea</taxon>
        <taxon>Dreissenidae</taxon>
        <taxon>Dreissena</taxon>
    </lineage>
</organism>
<comment type="caution">
    <text evidence="1">The sequence shown here is derived from an EMBL/GenBank/DDBJ whole genome shotgun (WGS) entry which is preliminary data.</text>
</comment>
<proteinExistence type="predicted"/>
<dbReference type="AlphaFoldDB" id="A0A9D4KF62"/>